<gene>
    <name evidence="3" type="ORF">E5K00_06585</name>
</gene>
<proteinExistence type="predicted"/>
<reference evidence="3 4" key="1">
    <citation type="submission" date="2019-04" db="EMBL/GenBank/DDBJ databases">
        <authorList>
            <person name="Feng G."/>
            <person name="Zhang J."/>
            <person name="Zhu H."/>
        </authorList>
    </citation>
    <scope>NUCLEOTIDE SEQUENCE [LARGE SCALE GENOMIC DNA]</scope>
    <source>
        <strain evidence="3 4">JCM 31653</strain>
    </source>
</reference>
<protein>
    <recommendedName>
        <fullName evidence="5">YtxH domain-containing protein</fullName>
    </recommendedName>
</protein>
<evidence type="ECO:0000313" key="4">
    <source>
        <dbReference type="Proteomes" id="UP000297549"/>
    </source>
</evidence>
<keyword evidence="2" id="KW-0732">Signal</keyword>
<keyword evidence="4" id="KW-1185">Reference proteome</keyword>
<comment type="caution">
    <text evidence="3">The sequence shown here is derived from an EMBL/GenBank/DDBJ whole genome shotgun (WGS) entry which is preliminary data.</text>
</comment>
<dbReference type="EMBL" id="SRLC01000001">
    <property type="protein sequence ID" value="TGE24862.1"/>
    <property type="molecule type" value="Genomic_DNA"/>
</dbReference>
<accession>A0A4Z0Q833</accession>
<evidence type="ECO:0000313" key="3">
    <source>
        <dbReference type="EMBL" id="TGE24862.1"/>
    </source>
</evidence>
<dbReference type="RefSeq" id="WP_135462441.1">
    <property type="nucleotide sequence ID" value="NZ_SRLC01000001.1"/>
</dbReference>
<feature type="signal peptide" evidence="2">
    <location>
        <begin position="1"/>
        <end position="23"/>
    </location>
</feature>
<feature type="compositionally biased region" description="Basic and acidic residues" evidence="1">
    <location>
        <begin position="283"/>
        <end position="305"/>
    </location>
</feature>
<name>A0A4Z0Q833_9BACT</name>
<evidence type="ECO:0000256" key="2">
    <source>
        <dbReference type="SAM" id="SignalP"/>
    </source>
</evidence>
<evidence type="ECO:0000256" key="1">
    <source>
        <dbReference type="SAM" id="MobiDB-lite"/>
    </source>
</evidence>
<sequence>MFKKHLSISALAAFMLLAGTTFTQTSCSQADKKEVAQESDQAYEDFKTFVSTAETQADNVAAKTEAEYEQETSAMKSEFDSKVAAVDQYADQYDDARRQEIEQLRTRYTTAFDKRDMAWKNRPNSVAGTSTGTTAGGTTTRLYESAAGKYGGLTAANIRGTYEAFTAQIKQNEDRYGIEDWRDINADWKALDDRYDQIKKDVSTADRAEIAKEKLKYAAFKSYDKTEARVAQGADAVEGGAQKAEMETRDERQAVGTAASNTASDVKEAGKTVGQKIGNAAKKVGEKTKEGYKEVKSEVKNTDND</sequence>
<dbReference type="AlphaFoldDB" id="A0A4Z0Q833"/>
<dbReference type="OrthoDB" id="875515at2"/>
<feature type="chain" id="PRO_5021428563" description="YtxH domain-containing protein" evidence="2">
    <location>
        <begin position="24"/>
        <end position="305"/>
    </location>
</feature>
<organism evidence="3 4">
    <name type="scientific">Hymenobacter aquaticus</name>
    <dbReference type="NCBI Taxonomy" id="1867101"/>
    <lineage>
        <taxon>Bacteria</taxon>
        <taxon>Pseudomonadati</taxon>
        <taxon>Bacteroidota</taxon>
        <taxon>Cytophagia</taxon>
        <taxon>Cytophagales</taxon>
        <taxon>Hymenobacteraceae</taxon>
        <taxon>Hymenobacter</taxon>
    </lineage>
</organism>
<feature type="compositionally biased region" description="Basic and acidic residues" evidence="1">
    <location>
        <begin position="244"/>
        <end position="253"/>
    </location>
</feature>
<evidence type="ECO:0008006" key="5">
    <source>
        <dbReference type="Google" id="ProtNLM"/>
    </source>
</evidence>
<feature type="region of interest" description="Disordered" evidence="1">
    <location>
        <begin position="238"/>
        <end position="305"/>
    </location>
</feature>
<dbReference type="Proteomes" id="UP000297549">
    <property type="component" value="Unassembled WGS sequence"/>
</dbReference>